<accession>A0A0L0F9L2</accession>
<proteinExistence type="predicted"/>
<dbReference type="GeneID" id="25915146"/>
<dbReference type="EMBL" id="KQ246490">
    <property type="protein sequence ID" value="KNC72798.1"/>
    <property type="molecule type" value="Genomic_DNA"/>
</dbReference>
<name>A0A0L0F9L2_9EUKA</name>
<keyword evidence="2" id="KW-1185">Reference proteome</keyword>
<protein>
    <submittedName>
        <fullName evidence="1">Uncharacterized protein</fullName>
    </submittedName>
</protein>
<sequence>MSSVWGRWQMWRDEAELPCYTPLVPGSGTKHVLPAQYDALLKRMFPDKDKRTHFTLKVEKCFAFAQSVKYRAGRLRVCGELQLSEDGVDLPARR</sequence>
<evidence type="ECO:0000313" key="1">
    <source>
        <dbReference type="EMBL" id="KNC72798.1"/>
    </source>
</evidence>
<organism evidence="1 2">
    <name type="scientific">Sphaeroforma arctica JP610</name>
    <dbReference type="NCBI Taxonomy" id="667725"/>
    <lineage>
        <taxon>Eukaryota</taxon>
        <taxon>Ichthyosporea</taxon>
        <taxon>Ichthyophonida</taxon>
        <taxon>Sphaeroforma</taxon>
    </lineage>
</organism>
<gene>
    <name evidence="1" type="ORF">SARC_14642</name>
</gene>
<dbReference type="RefSeq" id="XP_014146700.1">
    <property type="nucleotide sequence ID" value="XM_014291225.1"/>
</dbReference>
<dbReference type="Proteomes" id="UP000054560">
    <property type="component" value="Unassembled WGS sequence"/>
</dbReference>
<evidence type="ECO:0000313" key="2">
    <source>
        <dbReference type="Proteomes" id="UP000054560"/>
    </source>
</evidence>
<dbReference type="AlphaFoldDB" id="A0A0L0F9L2"/>
<reference evidence="1 2" key="1">
    <citation type="submission" date="2011-02" db="EMBL/GenBank/DDBJ databases">
        <title>The Genome Sequence of Sphaeroforma arctica JP610.</title>
        <authorList>
            <consortium name="The Broad Institute Genome Sequencing Platform"/>
            <person name="Russ C."/>
            <person name="Cuomo C."/>
            <person name="Young S.K."/>
            <person name="Zeng Q."/>
            <person name="Gargeya S."/>
            <person name="Alvarado L."/>
            <person name="Berlin A."/>
            <person name="Chapman S.B."/>
            <person name="Chen Z."/>
            <person name="Freedman E."/>
            <person name="Gellesch M."/>
            <person name="Goldberg J."/>
            <person name="Griggs A."/>
            <person name="Gujja S."/>
            <person name="Heilman E."/>
            <person name="Heiman D."/>
            <person name="Howarth C."/>
            <person name="Mehta T."/>
            <person name="Neiman D."/>
            <person name="Pearson M."/>
            <person name="Roberts A."/>
            <person name="Saif S."/>
            <person name="Shea T."/>
            <person name="Shenoy N."/>
            <person name="Sisk P."/>
            <person name="Stolte C."/>
            <person name="Sykes S."/>
            <person name="White J."/>
            <person name="Yandava C."/>
            <person name="Burger G."/>
            <person name="Gray M.W."/>
            <person name="Holland P.W.H."/>
            <person name="King N."/>
            <person name="Lang F.B.F."/>
            <person name="Roger A.J."/>
            <person name="Ruiz-Trillo I."/>
            <person name="Haas B."/>
            <person name="Nusbaum C."/>
            <person name="Birren B."/>
        </authorList>
    </citation>
    <scope>NUCLEOTIDE SEQUENCE [LARGE SCALE GENOMIC DNA]</scope>
    <source>
        <strain evidence="1 2">JP610</strain>
    </source>
</reference>